<keyword evidence="2" id="KW-1185">Reference proteome</keyword>
<gene>
    <name evidence="1" type="ORF">ACFQ5X_17585</name>
</gene>
<name>A0ABW3XGM8_9ACTN</name>
<dbReference type="InterPro" id="IPR045677">
    <property type="entry name" value="DUF6197"/>
</dbReference>
<accession>A0ABW3XGM8</accession>
<evidence type="ECO:0000313" key="1">
    <source>
        <dbReference type="EMBL" id="MFD1307654.1"/>
    </source>
</evidence>
<dbReference type="RefSeq" id="WP_381242748.1">
    <property type="nucleotide sequence ID" value="NZ_JBHSKH010000136.1"/>
</dbReference>
<reference evidence="2" key="1">
    <citation type="journal article" date="2019" name="Int. J. Syst. Evol. Microbiol.">
        <title>The Global Catalogue of Microorganisms (GCM) 10K type strain sequencing project: providing services to taxonomists for standard genome sequencing and annotation.</title>
        <authorList>
            <consortium name="The Broad Institute Genomics Platform"/>
            <consortium name="The Broad Institute Genome Sequencing Center for Infectious Disease"/>
            <person name="Wu L."/>
            <person name="Ma J."/>
        </authorList>
    </citation>
    <scope>NUCLEOTIDE SEQUENCE [LARGE SCALE GENOMIC DNA]</scope>
    <source>
        <strain evidence="2">CGMCC 4.7020</strain>
    </source>
</reference>
<comment type="caution">
    <text evidence="1">The sequence shown here is derived from an EMBL/GenBank/DDBJ whole genome shotgun (WGS) entry which is preliminary data.</text>
</comment>
<proteinExistence type="predicted"/>
<evidence type="ECO:0000313" key="2">
    <source>
        <dbReference type="Proteomes" id="UP001597058"/>
    </source>
</evidence>
<dbReference type="Proteomes" id="UP001597058">
    <property type="component" value="Unassembled WGS sequence"/>
</dbReference>
<dbReference type="EMBL" id="JBHTMM010000019">
    <property type="protein sequence ID" value="MFD1307654.1"/>
    <property type="molecule type" value="Genomic_DNA"/>
</dbReference>
<protein>
    <submittedName>
        <fullName evidence="1">Uncharacterized protein</fullName>
    </submittedName>
</protein>
<organism evidence="1 2">
    <name type="scientific">Streptomyces kaempferi</name>
    <dbReference type="NCBI Taxonomy" id="333725"/>
    <lineage>
        <taxon>Bacteria</taxon>
        <taxon>Bacillati</taxon>
        <taxon>Actinomycetota</taxon>
        <taxon>Actinomycetes</taxon>
        <taxon>Kitasatosporales</taxon>
        <taxon>Streptomycetaceae</taxon>
        <taxon>Streptomyces</taxon>
    </lineage>
</organism>
<dbReference type="Pfam" id="PF19698">
    <property type="entry name" value="DUF6197"/>
    <property type="match status" value="1"/>
</dbReference>
<sequence length="118" mass="12158">MIATVTTAEVADLLAKAADHIEAVGFCKKYLYSVRQAEAGIALSKCEVDVIGAINMAVHGTPRHVGGDPLTHAAEKAVEARIDAPSLAAWCDYRGNGKAKAIALLRDTAASLTAGVAA</sequence>